<gene>
    <name evidence="2" type="ORF">R9X50_00553800</name>
</gene>
<feature type="compositionally biased region" description="Basic and acidic residues" evidence="1">
    <location>
        <begin position="150"/>
        <end position="169"/>
    </location>
</feature>
<feature type="compositionally biased region" description="Polar residues" evidence="1">
    <location>
        <begin position="121"/>
        <end position="140"/>
    </location>
</feature>
<evidence type="ECO:0000256" key="1">
    <source>
        <dbReference type="SAM" id="MobiDB-lite"/>
    </source>
</evidence>
<feature type="region of interest" description="Disordered" evidence="1">
    <location>
        <begin position="103"/>
        <end position="169"/>
    </location>
</feature>
<feature type="region of interest" description="Disordered" evidence="1">
    <location>
        <begin position="50"/>
        <end position="80"/>
    </location>
</feature>
<protein>
    <submittedName>
        <fullName evidence="2">Uncharacterized protein</fullName>
    </submittedName>
</protein>
<organism evidence="2 3">
    <name type="scientific">Acrodontium crateriforme</name>
    <dbReference type="NCBI Taxonomy" id="150365"/>
    <lineage>
        <taxon>Eukaryota</taxon>
        <taxon>Fungi</taxon>
        <taxon>Dikarya</taxon>
        <taxon>Ascomycota</taxon>
        <taxon>Pezizomycotina</taxon>
        <taxon>Dothideomycetes</taxon>
        <taxon>Dothideomycetidae</taxon>
        <taxon>Mycosphaerellales</taxon>
        <taxon>Teratosphaeriaceae</taxon>
        <taxon>Acrodontium</taxon>
    </lineage>
</organism>
<dbReference type="Proteomes" id="UP001303373">
    <property type="component" value="Chromosome 8"/>
</dbReference>
<reference evidence="2 3" key="1">
    <citation type="submission" date="2023-11" db="EMBL/GenBank/DDBJ databases">
        <title>An acidophilic fungus is an integral part of prey digestion in a carnivorous sundew plant.</title>
        <authorList>
            <person name="Tsai I.J."/>
        </authorList>
    </citation>
    <scope>NUCLEOTIDE SEQUENCE [LARGE SCALE GENOMIC DNA]</scope>
    <source>
        <strain evidence="2">169a</strain>
    </source>
</reference>
<sequence>MICDIDPTTDEQTLLVSPQLHTVAAPAPYQSPYAPMAQQTEQHLAQVLQQQQQQQNTQPPTFPAMPGNTKANEEEDDEETIQLELQQIALERREIELKLKMRRLKQSKSATSITKKAVTAGPQSTPSTLYNPNAASTPQQPKRDSRSKKKIEESKRRTAERQERMLKDLERRSRRREHLTAEWVQSKDIWPLRAQSLLANLMHQYICYAFSQNNIETFEAIYRELYQLVDLGKGDWVPHVHDDMLRERMKRKMGQLRNKMQKTGEIVVRGDAYSGWQKAADYTGEAAGQGIGDETEMPDSMPAQPDDQNIPDDKFTYDAVAEHQALQHPNMAYGAPLMQHPGAPQYPMMPQQHHPSMMPYGQMDGSHQESMVM</sequence>
<name>A0AAQ3MCP1_9PEZI</name>
<dbReference type="AlphaFoldDB" id="A0AAQ3MCP1"/>
<evidence type="ECO:0000313" key="3">
    <source>
        <dbReference type="Proteomes" id="UP001303373"/>
    </source>
</evidence>
<accession>A0AAQ3MCP1</accession>
<keyword evidence="3" id="KW-1185">Reference proteome</keyword>
<proteinExistence type="predicted"/>
<dbReference type="EMBL" id="CP138587">
    <property type="protein sequence ID" value="WPH02672.1"/>
    <property type="molecule type" value="Genomic_DNA"/>
</dbReference>
<evidence type="ECO:0000313" key="2">
    <source>
        <dbReference type="EMBL" id="WPH02672.1"/>
    </source>
</evidence>